<sequence length="131" mass="15055">MTKVVNDIKHIFTVANELTGEDKKINTNNFAKFVRMCMAFKQINDSDTFWLVEPALKFKLDTDSNTATMLFEAIEYDIGDPKDMLKTAVVLESADKIYFWCEEGNNELIENGGTPSIVHTEFIVKDIWHKK</sequence>
<reference evidence="1" key="2">
    <citation type="journal article" date="2021" name="PeerJ">
        <title>Extensive microbial diversity within the chicken gut microbiome revealed by metagenomics and culture.</title>
        <authorList>
            <person name="Gilroy R."/>
            <person name="Ravi A."/>
            <person name="Getino M."/>
            <person name="Pursley I."/>
            <person name="Horton D.L."/>
            <person name="Alikhan N.F."/>
            <person name="Baker D."/>
            <person name="Gharbi K."/>
            <person name="Hall N."/>
            <person name="Watson M."/>
            <person name="Adriaenssens E.M."/>
            <person name="Foster-Nyarko E."/>
            <person name="Jarju S."/>
            <person name="Secka A."/>
            <person name="Antonio M."/>
            <person name="Oren A."/>
            <person name="Chaudhuri R.R."/>
            <person name="La Ragione R."/>
            <person name="Hildebrand F."/>
            <person name="Pallen M.J."/>
        </authorList>
    </citation>
    <scope>NUCLEOTIDE SEQUENCE</scope>
    <source>
        <strain evidence="1">CHK157-1446</strain>
    </source>
</reference>
<organism evidence="1 2">
    <name type="scientific">Candidatus Faeciplasma gallinarum</name>
    <dbReference type="NCBI Taxonomy" id="2840799"/>
    <lineage>
        <taxon>Bacteria</taxon>
        <taxon>Bacillati</taxon>
        <taxon>Bacillota</taxon>
        <taxon>Clostridia</taxon>
        <taxon>Eubacteriales</taxon>
        <taxon>Oscillospiraceae</taxon>
        <taxon>Oscillospiraceae incertae sedis</taxon>
        <taxon>Candidatus Faeciplasma</taxon>
    </lineage>
</organism>
<gene>
    <name evidence="1" type="ORF">IAD01_03720</name>
</gene>
<evidence type="ECO:0000313" key="1">
    <source>
        <dbReference type="EMBL" id="HIS24493.1"/>
    </source>
</evidence>
<name>A0A9D1JHP9_9FIRM</name>
<comment type="caution">
    <text evidence="1">The sequence shown here is derived from an EMBL/GenBank/DDBJ whole genome shotgun (WGS) entry which is preliminary data.</text>
</comment>
<dbReference type="Proteomes" id="UP000823982">
    <property type="component" value="Unassembled WGS sequence"/>
</dbReference>
<accession>A0A9D1JHP9</accession>
<dbReference type="EMBL" id="DVIR01000034">
    <property type="protein sequence ID" value="HIS24493.1"/>
    <property type="molecule type" value="Genomic_DNA"/>
</dbReference>
<protein>
    <submittedName>
        <fullName evidence="1">Uncharacterized protein</fullName>
    </submittedName>
</protein>
<reference evidence="1" key="1">
    <citation type="submission" date="2020-10" db="EMBL/GenBank/DDBJ databases">
        <authorList>
            <person name="Gilroy R."/>
        </authorList>
    </citation>
    <scope>NUCLEOTIDE SEQUENCE</scope>
    <source>
        <strain evidence="1">CHK157-1446</strain>
    </source>
</reference>
<dbReference type="AlphaFoldDB" id="A0A9D1JHP9"/>
<proteinExistence type="predicted"/>
<evidence type="ECO:0000313" key="2">
    <source>
        <dbReference type="Proteomes" id="UP000823982"/>
    </source>
</evidence>